<feature type="non-terminal residue" evidence="1">
    <location>
        <position position="1"/>
    </location>
</feature>
<protein>
    <submittedName>
        <fullName evidence="1">Uncharacterized protein</fullName>
    </submittedName>
</protein>
<evidence type="ECO:0000313" key="1">
    <source>
        <dbReference type="EMBL" id="GAG77897.1"/>
    </source>
</evidence>
<reference evidence="1" key="1">
    <citation type="journal article" date="2014" name="Front. Microbiol.">
        <title>High frequency of phylogenetically diverse reductive dehalogenase-homologous genes in deep subseafloor sedimentary metagenomes.</title>
        <authorList>
            <person name="Kawai M."/>
            <person name="Futagami T."/>
            <person name="Toyoda A."/>
            <person name="Takaki Y."/>
            <person name="Nishi S."/>
            <person name="Hori S."/>
            <person name="Arai W."/>
            <person name="Tsubouchi T."/>
            <person name="Morono Y."/>
            <person name="Uchiyama I."/>
            <person name="Ito T."/>
            <person name="Fujiyama A."/>
            <person name="Inagaki F."/>
            <person name="Takami H."/>
        </authorList>
    </citation>
    <scope>NUCLEOTIDE SEQUENCE</scope>
    <source>
        <strain evidence="1">Expedition CK06-06</strain>
    </source>
</reference>
<accession>X1B9D0</accession>
<comment type="caution">
    <text evidence="1">The sequence shown here is derived from an EMBL/GenBank/DDBJ whole genome shotgun (WGS) entry which is preliminary data.</text>
</comment>
<organism evidence="1">
    <name type="scientific">marine sediment metagenome</name>
    <dbReference type="NCBI Taxonomy" id="412755"/>
    <lineage>
        <taxon>unclassified sequences</taxon>
        <taxon>metagenomes</taxon>
        <taxon>ecological metagenomes</taxon>
    </lineage>
</organism>
<proteinExistence type="predicted"/>
<dbReference type="AlphaFoldDB" id="X1B9D0"/>
<dbReference type="EMBL" id="BART01014861">
    <property type="protein sequence ID" value="GAG77897.1"/>
    <property type="molecule type" value="Genomic_DNA"/>
</dbReference>
<gene>
    <name evidence="1" type="ORF">S01H4_29263</name>
</gene>
<sequence>GTFITLLVAMIALLPPDFFYPTETEAAIQFESGFDIRGLLAWNSTEELAQSDMETAGILKIEDWGKVVC</sequence>
<name>X1B9D0_9ZZZZ</name>